<gene>
    <name evidence="2" type="ORF">PVAP13_9KG488752</name>
</gene>
<dbReference type="Proteomes" id="UP000823388">
    <property type="component" value="Chromosome 9K"/>
</dbReference>
<organism evidence="2 3">
    <name type="scientific">Panicum virgatum</name>
    <name type="common">Blackwell switchgrass</name>
    <dbReference type="NCBI Taxonomy" id="38727"/>
    <lineage>
        <taxon>Eukaryota</taxon>
        <taxon>Viridiplantae</taxon>
        <taxon>Streptophyta</taxon>
        <taxon>Embryophyta</taxon>
        <taxon>Tracheophyta</taxon>
        <taxon>Spermatophyta</taxon>
        <taxon>Magnoliopsida</taxon>
        <taxon>Liliopsida</taxon>
        <taxon>Poales</taxon>
        <taxon>Poaceae</taxon>
        <taxon>PACMAD clade</taxon>
        <taxon>Panicoideae</taxon>
        <taxon>Panicodae</taxon>
        <taxon>Paniceae</taxon>
        <taxon>Panicinae</taxon>
        <taxon>Panicum</taxon>
        <taxon>Panicum sect. Hiantes</taxon>
    </lineage>
</organism>
<feature type="compositionally biased region" description="Basic and acidic residues" evidence="1">
    <location>
        <begin position="54"/>
        <end position="64"/>
    </location>
</feature>
<feature type="compositionally biased region" description="Polar residues" evidence="1">
    <location>
        <begin position="283"/>
        <end position="293"/>
    </location>
</feature>
<feature type="region of interest" description="Disordered" evidence="1">
    <location>
        <begin position="278"/>
        <end position="310"/>
    </location>
</feature>
<keyword evidence="3" id="KW-1185">Reference proteome</keyword>
<evidence type="ECO:0000256" key="1">
    <source>
        <dbReference type="SAM" id="MobiDB-lite"/>
    </source>
</evidence>
<feature type="compositionally biased region" description="Basic residues" evidence="1">
    <location>
        <begin position="146"/>
        <end position="155"/>
    </location>
</feature>
<feature type="compositionally biased region" description="Low complexity" evidence="1">
    <location>
        <begin position="298"/>
        <end position="310"/>
    </location>
</feature>
<proteinExistence type="predicted"/>
<accession>A0A8T0NVR4</accession>
<dbReference type="AlphaFoldDB" id="A0A8T0NVR4"/>
<dbReference type="EMBL" id="CM029053">
    <property type="protein sequence ID" value="KAG2552898.1"/>
    <property type="molecule type" value="Genomic_DNA"/>
</dbReference>
<protein>
    <submittedName>
        <fullName evidence="2">Uncharacterized protein</fullName>
    </submittedName>
</protein>
<feature type="compositionally biased region" description="Pro residues" evidence="1">
    <location>
        <begin position="129"/>
        <end position="139"/>
    </location>
</feature>
<evidence type="ECO:0000313" key="2">
    <source>
        <dbReference type="EMBL" id="KAG2552898.1"/>
    </source>
</evidence>
<comment type="caution">
    <text evidence="2">The sequence shown here is derived from an EMBL/GenBank/DDBJ whole genome shotgun (WGS) entry which is preliminary data.</text>
</comment>
<feature type="region of interest" description="Disordered" evidence="1">
    <location>
        <begin position="1"/>
        <end position="27"/>
    </location>
</feature>
<feature type="region of interest" description="Disordered" evidence="1">
    <location>
        <begin position="45"/>
        <end position="102"/>
    </location>
</feature>
<feature type="region of interest" description="Disordered" evidence="1">
    <location>
        <begin position="119"/>
        <end position="155"/>
    </location>
</feature>
<evidence type="ECO:0000313" key="3">
    <source>
        <dbReference type="Proteomes" id="UP000823388"/>
    </source>
</evidence>
<feature type="compositionally biased region" description="Low complexity" evidence="1">
    <location>
        <begin position="75"/>
        <end position="85"/>
    </location>
</feature>
<reference evidence="2" key="1">
    <citation type="submission" date="2020-05" db="EMBL/GenBank/DDBJ databases">
        <title>WGS assembly of Panicum virgatum.</title>
        <authorList>
            <person name="Lovell J.T."/>
            <person name="Jenkins J."/>
            <person name="Shu S."/>
            <person name="Juenger T.E."/>
            <person name="Schmutz J."/>
        </authorList>
    </citation>
    <scope>NUCLEOTIDE SEQUENCE</scope>
    <source>
        <strain evidence="2">AP13</strain>
    </source>
</reference>
<sequence>MRSSVLGVQIGGGGGEPGRSEGRSFRRISATASSFHVLGMKRQAGCRGLGSRGDNARHAADLRFRRPPHRRRAPRSTSASTTTPRQMWTPPRSRQPEAPAPHCRRGELCIASHLIAARQHGGTPTPGGDSPPQPHTPPPKKPDTSRRRRPVRPLVRPHRATAFRIHRGATSDLDAAHRATGRRPLAAAIARTELGRQSGDWCRRKRRRVPRRRYWSLHQRILPFPASLVGSRLADGQPCGRTRRPGGGRYPNYHPGWTVFHLPSTSGQPRTVRSVTDDHDIFNSDSSEANGATSRPLAEPSSRGAASRASGELRSAACTSRCRFDPAGIQFDSGKIGWALFDLLCADPPEHISACFCFASMAGRSDAAAMHGELEQHMHLGR</sequence>
<name>A0A8T0NVR4_PANVG</name>
<feature type="compositionally biased region" description="Basic residues" evidence="1">
    <location>
        <begin position="65"/>
        <end position="74"/>
    </location>
</feature>